<dbReference type="EMBL" id="BK067788">
    <property type="protein sequence ID" value="DBA51982.1"/>
    <property type="molecule type" value="Genomic_DNA"/>
</dbReference>
<protein>
    <submittedName>
        <fullName evidence="1">ORF24</fullName>
    </submittedName>
</protein>
<organism evidence="1">
    <name type="scientific">Nitrosopumilaceae spindle-shaped virus</name>
    <dbReference type="NCBI Taxonomy" id="3065433"/>
    <lineage>
        <taxon>Viruses</taxon>
    </lineage>
</organism>
<reference evidence="1" key="2">
    <citation type="submission" date="2024-03" db="EMBL/GenBank/DDBJ databases">
        <authorList>
            <person name="Ni Y."/>
            <person name="Xu T."/>
            <person name="Yan S."/>
            <person name="Chen L."/>
            <person name="Wang Y."/>
        </authorList>
    </citation>
    <scope>NUCLEOTIDE SEQUENCE</scope>
    <source>
        <strain evidence="1">NTM1</strain>
    </source>
</reference>
<reference evidence="1" key="1">
    <citation type="journal article" date="2024" name="Environ. Microbiol. Rep.">
        <title>Hiding in plain sight: The discovery of complete genomes of 11 hypothetical spindle-shaped viruses that putatively infect mesophilic ammonia-oxidizing archaea.</title>
        <authorList>
            <person name="Ni Y."/>
            <person name="Xu T."/>
            <person name="Yan S."/>
            <person name="Chen L."/>
            <person name="Wang Y."/>
        </authorList>
    </citation>
    <scope>NUCLEOTIDE SEQUENCE</scope>
    <source>
        <strain evidence="1">NTM1</strain>
    </source>
</reference>
<evidence type="ECO:0000313" key="1">
    <source>
        <dbReference type="EMBL" id="DBA51982.1"/>
    </source>
</evidence>
<name>A0AAT9JA71_9VIRU</name>
<proteinExistence type="predicted"/>
<sequence length="81" mass="9269">MVENKSYTCDRCGQVFITDDKPSYKIMSLSQLQNFQKMADDSGSNIAVIVFRYTRLGLDLCTDCNKQLTVWLETKPKVLNP</sequence>
<accession>A0AAT9JA71</accession>